<feature type="chain" id="PRO_5046636322" evidence="3">
    <location>
        <begin position="21"/>
        <end position="1319"/>
    </location>
</feature>
<feature type="signal peptide" evidence="3">
    <location>
        <begin position="1"/>
        <end position="20"/>
    </location>
</feature>
<sequence length="1319" mass="142360">MKQKLYFLLLVFSICFLSNAQVLDQSNWVTSTGTNLAIEQSSNQGILGQSYTADVAGTLNQIKLDLNILSAGTTLDFSIYEGSGNSGTLLGTLPLTFVSSSFGEYTVDVSSLNITITQGSMYTIVLSNASSLLSWVYTSSNSYANGEAYLSSNGGSFSTAALENVDFRFKTYVTPTVTPVAASNLSFDGIDDYVVLPNQNDFNFSSNAFTLEFWFKLADYTNISTNQTFLSKGNAWNVSIVPSGKIIFQVSWAGVVSTSTIEDNDWHHCAVVFNNSDFKLFLDGVLEKNPYYGGLSLPSNFISVALGENLEDTNRLFNGSLDDVRIWNIARTNSQIQGAFSCELNGNETGLMAYYKFNTGNDGLNNNDILALNDNSTNNYNGTFTNFALNGLTSNFRSNSILTSGVTIPAAPVAQAQIECLLTGADLTPVPSETVKWYYSPFSSATLDENTTLYNGTLYYAVVNANGCESEKTEVQIDIFDAPQVTSPIAYQINASASPLTAISDGTGLLWYTSMTGGVGSTTAPTPSTSALGSTVYWVASTNNNGCESINRASIEVFVTPPPPANDDCSGGVALTVGTTQTSNAVTVNLGGATNSSTAPEPDCGGYEGGDVWYTTIVPASGNLVVKTFGTNPNDDWNTVLEVYNGDCNNLQYIDCNNDDSNSDFSKLQLSGLTPSETIYIRVFENYTSYSNATFQISAYELLPPANDECLGGTMLTVGTNRASNAVTVNLGGATDSSSAPSPNCSGYNGGDTWYTAVVPASGNLTVETFGFNTEDYLDSVIELYIGDCNNLTYLDCADGGGDNGFSKLELSDLTPGETISIRVWEYSQNFGGGEGEGGFPVVVKSGNTTKKTTSNQAYNESFSEAIFQISVYELIPPANDECTGGIALTVGTTRTSNAETVNLEGATYSYSAPTPDCDGSDVADVWYTTVIPASGYLTVETFGLNTNDDWDTVIEVYTGDCNNLTYVDCADYGGDNGFSKLELSGLTPNEVLYIRAWEYGEVPSNAMFKIAVYDATNSPHAIRINDYEETLTIDHNALFDLTNEITVESYVKLIDYESYAPIVFKAEDESFDNGWLLELEDEKVVFYPHGYSNLGVTSATNLELHTTYHIAATYDGTTAKIYINGVLDASETLTLGNITNNTYPVVIGSDAVSYYAAAEIDLVKIWNIVRTESEIQSTMNTCIPSGTSGLIAQYDFEEAPLSTTFIDNSGNNLNGTYSNMEYFDWTFGTTCGTLSVSKTRIENDIKLYPNPVNDNLYIEVKALTNVSVQVLDINGRQITEKKLVGSKNMLDTSKLQSGIYLINIKSDQGRITKKLVKN</sequence>
<dbReference type="InterPro" id="IPR044023">
    <property type="entry name" value="Ig_7"/>
</dbReference>
<dbReference type="InterPro" id="IPR026444">
    <property type="entry name" value="Secre_tail"/>
</dbReference>
<evidence type="ECO:0000313" key="5">
    <source>
        <dbReference type="EMBL" id="MFD0989482.1"/>
    </source>
</evidence>
<name>A0ABW3JGB2_9FLAO</name>
<reference evidence="6" key="1">
    <citation type="journal article" date="2019" name="Int. J. Syst. Evol. Microbiol.">
        <title>The Global Catalogue of Microorganisms (GCM) 10K type strain sequencing project: providing services to taxonomists for standard genome sequencing and annotation.</title>
        <authorList>
            <consortium name="The Broad Institute Genomics Platform"/>
            <consortium name="The Broad Institute Genome Sequencing Center for Infectious Disease"/>
            <person name="Wu L."/>
            <person name="Ma J."/>
        </authorList>
    </citation>
    <scope>NUCLEOTIDE SEQUENCE [LARGE SCALE GENOMIC DNA]</scope>
    <source>
        <strain evidence="6">CCUG 62414</strain>
    </source>
</reference>
<dbReference type="Gene3D" id="2.60.120.200">
    <property type="match status" value="2"/>
</dbReference>
<dbReference type="NCBIfam" id="TIGR04183">
    <property type="entry name" value="Por_Secre_tail"/>
    <property type="match status" value="1"/>
</dbReference>
<dbReference type="SUPFAM" id="SSF49899">
    <property type="entry name" value="Concanavalin A-like lectins/glucanases"/>
    <property type="match status" value="2"/>
</dbReference>
<evidence type="ECO:0000259" key="4">
    <source>
        <dbReference type="SMART" id="SM00560"/>
    </source>
</evidence>
<dbReference type="RefSeq" id="WP_379925060.1">
    <property type="nucleotide sequence ID" value="NZ_JBHTJI010000001.1"/>
</dbReference>
<evidence type="ECO:0000256" key="1">
    <source>
        <dbReference type="ARBA" id="ARBA00022729"/>
    </source>
</evidence>
<feature type="domain" description="LamG-like jellyroll fold" evidence="4">
    <location>
        <begin position="207"/>
        <end position="334"/>
    </location>
</feature>
<dbReference type="Proteomes" id="UP001597061">
    <property type="component" value="Unassembled WGS sequence"/>
</dbReference>
<dbReference type="Pfam" id="PF13385">
    <property type="entry name" value="Laminin_G_3"/>
    <property type="match status" value="2"/>
</dbReference>
<organism evidence="5 6">
    <name type="scientific">Mariniflexile jejuense</name>
    <dbReference type="NCBI Taxonomy" id="1173582"/>
    <lineage>
        <taxon>Bacteria</taxon>
        <taxon>Pseudomonadati</taxon>
        <taxon>Bacteroidota</taxon>
        <taxon>Flavobacteriia</taxon>
        <taxon>Flavobacteriales</taxon>
        <taxon>Flavobacteriaceae</taxon>
        <taxon>Mariniflexile</taxon>
    </lineage>
</organism>
<dbReference type="Pfam" id="PF18962">
    <property type="entry name" value="Por_Secre_tail"/>
    <property type="match status" value="1"/>
</dbReference>
<comment type="caution">
    <text evidence="5">The sequence shown here is derived from an EMBL/GenBank/DDBJ whole genome shotgun (WGS) entry which is preliminary data.</text>
</comment>
<evidence type="ECO:0000256" key="2">
    <source>
        <dbReference type="ARBA" id="ARBA00023157"/>
    </source>
</evidence>
<proteinExistence type="predicted"/>
<gene>
    <name evidence="5" type="ORF">ACFQ1R_05205</name>
</gene>
<evidence type="ECO:0000313" key="6">
    <source>
        <dbReference type="Proteomes" id="UP001597061"/>
    </source>
</evidence>
<keyword evidence="2" id="KW-1015">Disulfide bond</keyword>
<protein>
    <submittedName>
        <fullName evidence="5">LamG-like jellyroll fold domain-containing protein</fullName>
    </submittedName>
</protein>
<keyword evidence="6" id="KW-1185">Reference proteome</keyword>
<dbReference type="Pfam" id="PF23759">
    <property type="entry name" value="GBD_T9SS_assoc"/>
    <property type="match status" value="3"/>
</dbReference>
<keyword evidence="1 3" id="KW-0732">Signal</keyword>
<dbReference type="PANTHER" id="PTHR42535">
    <property type="entry name" value="OOKINETE PROTEIN, PUTATIVE-RELATED"/>
    <property type="match status" value="1"/>
</dbReference>
<dbReference type="InterPro" id="IPR006558">
    <property type="entry name" value="LamG-like"/>
</dbReference>
<accession>A0ABW3JGB2</accession>
<dbReference type="InterPro" id="IPR013320">
    <property type="entry name" value="ConA-like_dom_sf"/>
</dbReference>
<dbReference type="InterPro" id="IPR056600">
    <property type="entry name" value="GBD_T9SS_assoc"/>
</dbReference>
<dbReference type="PANTHER" id="PTHR42535:SF2">
    <property type="entry name" value="CHROMOSOME UNDETERMINED SCAFFOLD_146, WHOLE GENOME SHOTGUN SEQUENCE"/>
    <property type="match status" value="1"/>
</dbReference>
<dbReference type="Pfam" id="PF19081">
    <property type="entry name" value="Ig_7"/>
    <property type="match status" value="1"/>
</dbReference>
<dbReference type="SMART" id="SM00560">
    <property type="entry name" value="LamGL"/>
    <property type="match status" value="1"/>
</dbReference>
<dbReference type="EMBL" id="JBHTJI010000001">
    <property type="protein sequence ID" value="MFD0989482.1"/>
    <property type="molecule type" value="Genomic_DNA"/>
</dbReference>
<evidence type="ECO:0000256" key="3">
    <source>
        <dbReference type="SAM" id="SignalP"/>
    </source>
</evidence>